<dbReference type="Gene3D" id="3.30.930.10">
    <property type="entry name" value="Bira Bifunctional Protein, Domain 2"/>
    <property type="match status" value="1"/>
</dbReference>
<accession>A0A094QG80</accession>
<protein>
    <recommendedName>
        <fullName evidence="2">BPL/LPL catalytic domain-containing protein</fullName>
    </recommendedName>
</protein>
<dbReference type="Pfam" id="PF02237">
    <property type="entry name" value="BPL_C"/>
    <property type="match status" value="1"/>
</dbReference>
<reference evidence="3" key="1">
    <citation type="submission" date="2014-06" db="EMBL/GenBank/DDBJ databases">
        <title>Key roles for freshwater Actinobacteria revealed by deep metagenomic sequencing.</title>
        <authorList>
            <person name="Ghai R."/>
            <person name="Mizuno C.M."/>
            <person name="Picazo A."/>
            <person name="Camacho A."/>
            <person name="Rodriguez-Valera F."/>
        </authorList>
    </citation>
    <scope>NUCLEOTIDE SEQUENCE</scope>
</reference>
<dbReference type="InterPro" id="IPR003142">
    <property type="entry name" value="BPL_C"/>
</dbReference>
<dbReference type="GO" id="GO:0004077">
    <property type="term" value="F:biotin--[biotin carboxyl-carrier protein] ligase activity"/>
    <property type="evidence" value="ECO:0007669"/>
    <property type="project" value="InterPro"/>
</dbReference>
<dbReference type="PROSITE" id="PS51733">
    <property type="entry name" value="BPL_LPL_CATALYTIC"/>
    <property type="match status" value="1"/>
</dbReference>
<dbReference type="InterPro" id="IPR004143">
    <property type="entry name" value="BPL_LPL_catalytic"/>
</dbReference>
<dbReference type="Gene3D" id="2.30.30.100">
    <property type="match status" value="1"/>
</dbReference>
<dbReference type="GO" id="GO:0005737">
    <property type="term" value="C:cytoplasm"/>
    <property type="evidence" value="ECO:0007669"/>
    <property type="project" value="TreeGrafter"/>
</dbReference>
<sequence length="257" mass="28033">MSQQVKPELLSADSITGAVKSSYWRVSVVDEIDSTQNYLRTSNPKPGDLITAEYQSAGRGRLDRKFDAEKSSALLFSFYLEPEIKVENLGYLTLLVGASVTATLNDVTNSNKFSCKWPNDILFGDLKVAGLLAEKTKSGVIVGIGINVSTAKNELPVAHATSIFLATNAHLDRNILLAQILNNLEKDLLSWQNGEDLTSKYRELSATIGREVRIERPDGSKIEATAVDIDETGSLHLDNGQLITVGDVVHLDSKLSQ</sequence>
<name>A0A094QG80_9ZZZZ</name>
<dbReference type="SUPFAM" id="SSF55681">
    <property type="entry name" value="Class II aaRS and biotin synthetases"/>
    <property type="match status" value="1"/>
</dbReference>
<comment type="caution">
    <text evidence="3">The sequence shown here is derived from an EMBL/GenBank/DDBJ whole genome shotgun (WGS) entry which is preliminary data.</text>
</comment>
<dbReference type="AlphaFoldDB" id="A0A094QG80"/>
<feature type="domain" description="BPL/LPL catalytic" evidence="2">
    <location>
        <begin position="9"/>
        <end position="192"/>
    </location>
</feature>
<gene>
    <name evidence="3" type="ORF">GM51_2755</name>
</gene>
<dbReference type="EMBL" id="JNSL01000009">
    <property type="protein sequence ID" value="KGA21304.1"/>
    <property type="molecule type" value="Genomic_DNA"/>
</dbReference>
<evidence type="ECO:0000313" key="3">
    <source>
        <dbReference type="EMBL" id="KGA21304.1"/>
    </source>
</evidence>
<proteinExistence type="predicted"/>
<evidence type="ECO:0000259" key="2">
    <source>
        <dbReference type="PROSITE" id="PS51733"/>
    </source>
</evidence>
<keyword evidence="1" id="KW-0436">Ligase</keyword>
<dbReference type="InterPro" id="IPR045864">
    <property type="entry name" value="aa-tRNA-synth_II/BPL/LPL"/>
</dbReference>
<dbReference type="PANTHER" id="PTHR12835">
    <property type="entry name" value="BIOTIN PROTEIN LIGASE"/>
    <property type="match status" value="1"/>
</dbReference>
<evidence type="ECO:0000256" key="1">
    <source>
        <dbReference type="ARBA" id="ARBA00022598"/>
    </source>
</evidence>
<dbReference type="Pfam" id="PF03099">
    <property type="entry name" value="BPL_LplA_LipB"/>
    <property type="match status" value="1"/>
</dbReference>
<dbReference type="NCBIfam" id="TIGR00121">
    <property type="entry name" value="birA_ligase"/>
    <property type="match status" value="1"/>
</dbReference>
<dbReference type="PANTHER" id="PTHR12835:SF5">
    <property type="entry name" value="BIOTIN--PROTEIN LIGASE"/>
    <property type="match status" value="1"/>
</dbReference>
<organism evidence="3">
    <name type="scientific">freshwater metagenome</name>
    <dbReference type="NCBI Taxonomy" id="449393"/>
    <lineage>
        <taxon>unclassified sequences</taxon>
        <taxon>metagenomes</taxon>
        <taxon>ecological metagenomes</taxon>
    </lineage>
</organism>
<dbReference type="CDD" id="cd16442">
    <property type="entry name" value="BPL"/>
    <property type="match status" value="1"/>
</dbReference>
<dbReference type="InterPro" id="IPR004408">
    <property type="entry name" value="Biotin_CoA_COase_ligase"/>
</dbReference>